<dbReference type="EMBL" id="MU394407">
    <property type="protein sequence ID" value="KAI6081112.1"/>
    <property type="molecule type" value="Genomic_DNA"/>
</dbReference>
<proteinExistence type="predicted"/>
<dbReference type="Proteomes" id="UP001497680">
    <property type="component" value="Unassembled WGS sequence"/>
</dbReference>
<comment type="caution">
    <text evidence="1">The sequence shown here is derived from an EMBL/GenBank/DDBJ whole genome shotgun (WGS) entry which is preliminary data.</text>
</comment>
<protein>
    <submittedName>
        <fullName evidence="1">Uncharacterized protein</fullName>
    </submittedName>
</protein>
<organism evidence="1 2">
    <name type="scientific">Hypoxylon rubiginosum</name>
    <dbReference type="NCBI Taxonomy" id="110542"/>
    <lineage>
        <taxon>Eukaryota</taxon>
        <taxon>Fungi</taxon>
        <taxon>Dikarya</taxon>
        <taxon>Ascomycota</taxon>
        <taxon>Pezizomycotina</taxon>
        <taxon>Sordariomycetes</taxon>
        <taxon>Xylariomycetidae</taxon>
        <taxon>Xylariales</taxon>
        <taxon>Hypoxylaceae</taxon>
        <taxon>Hypoxylon</taxon>
    </lineage>
</organism>
<keyword evidence="2" id="KW-1185">Reference proteome</keyword>
<gene>
    <name evidence="1" type="ORF">F4821DRAFT_273372</name>
</gene>
<name>A0ACC0CL64_9PEZI</name>
<evidence type="ECO:0000313" key="2">
    <source>
        <dbReference type="Proteomes" id="UP001497680"/>
    </source>
</evidence>
<accession>A0ACC0CL64</accession>
<sequence length="516" mass="57329">MSRRLFYAVSALISILALFLARLTILNPSLKSSPPVVGRANVVLFLVNSEAGLSNVLVATAKSLLEEHPAVEIHFASFAPLAPQLERISSYVHTKNPSNPARDVVFHQLPDLSLTRAIKLSGRTMSNMAHPPGLDGISQICGDIQFYVSPWSGEDHYVLYQRLIDIIDQVDPAIIVLDTIFRPGIDATREKNRLHAFISPNTLIDNFVMEQPYGSMFWKYPLSASGIPYPVPWRRIPENIYLTLRFIYSVLSMSDIKKKQAFLKSQGLSDPINFYNLHRPDVPWFTQTLPGASRPLYKIPQNVSCLGPMSISLGEASEQDLNMVSWLAQKPTILVNFGSGFTWMEPKAAAMASALAHVLEQTDLQVLWKFRKDTTDPFDNVDRGIEYDNAFIMPLQPFINSGRVKMFPWLSVDPTALLKTGHIAVSVHHGGAGCYHEAIEAGVPQLVLPQWFDLYNFAQLVEEIGVGVWGCPETSPDWTVECLEDALLRVVKDNPGSQFAASEIARLAAAGKNKGM</sequence>
<evidence type="ECO:0000313" key="1">
    <source>
        <dbReference type="EMBL" id="KAI6081112.1"/>
    </source>
</evidence>
<reference evidence="1 2" key="1">
    <citation type="journal article" date="2022" name="New Phytol.">
        <title>Ecological generalism drives hyperdiversity of secondary metabolite gene clusters in xylarialean endophytes.</title>
        <authorList>
            <person name="Franco M.E.E."/>
            <person name="Wisecaver J.H."/>
            <person name="Arnold A.E."/>
            <person name="Ju Y.M."/>
            <person name="Slot J.C."/>
            <person name="Ahrendt S."/>
            <person name="Moore L.P."/>
            <person name="Eastman K.E."/>
            <person name="Scott K."/>
            <person name="Konkel Z."/>
            <person name="Mondo S.J."/>
            <person name="Kuo A."/>
            <person name="Hayes R.D."/>
            <person name="Haridas S."/>
            <person name="Andreopoulos B."/>
            <person name="Riley R."/>
            <person name="LaButti K."/>
            <person name="Pangilinan J."/>
            <person name="Lipzen A."/>
            <person name="Amirebrahimi M."/>
            <person name="Yan J."/>
            <person name="Adam C."/>
            <person name="Keymanesh K."/>
            <person name="Ng V."/>
            <person name="Louie K."/>
            <person name="Northen T."/>
            <person name="Drula E."/>
            <person name="Henrissat B."/>
            <person name="Hsieh H.M."/>
            <person name="Youens-Clark K."/>
            <person name="Lutzoni F."/>
            <person name="Miadlikowska J."/>
            <person name="Eastwood D.C."/>
            <person name="Hamelin R.C."/>
            <person name="Grigoriev I.V."/>
            <person name="U'Ren J.M."/>
        </authorList>
    </citation>
    <scope>NUCLEOTIDE SEQUENCE [LARGE SCALE GENOMIC DNA]</scope>
    <source>
        <strain evidence="1 2">ER1909</strain>
    </source>
</reference>